<reference evidence="1" key="2">
    <citation type="journal article" date="2015" name="Fish Shellfish Immunol.">
        <title>Early steps in the European eel (Anguilla anguilla)-Vibrio vulnificus interaction in the gills: Role of the RtxA13 toxin.</title>
        <authorList>
            <person name="Callol A."/>
            <person name="Pajuelo D."/>
            <person name="Ebbesson L."/>
            <person name="Teles M."/>
            <person name="MacKenzie S."/>
            <person name="Amaro C."/>
        </authorList>
    </citation>
    <scope>NUCLEOTIDE SEQUENCE</scope>
</reference>
<proteinExistence type="predicted"/>
<dbReference type="AlphaFoldDB" id="A0A0E9UU27"/>
<organism evidence="1">
    <name type="scientific">Anguilla anguilla</name>
    <name type="common">European freshwater eel</name>
    <name type="synonym">Muraena anguilla</name>
    <dbReference type="NCBI Taxonomy" id="7936"/>
    <lineage>
        <taxon>Eukaryota</taxon>
        <taxon>Metazoa</taxon>
        <taxon>Chordata</taxon>
        <taxon>Craniata</taxon>
        <taxon>Vertebrata</taxon>
        <taxon>Euteleostomi</taxon>
        <taxon>Actinopterygii</taxon>
        <taxon>Neopterygii</taxon>
        <taxon>Teleostei</taxon>
        <taxon>Anguilliformes</taxon>
        <taxon>Anguillidae</taxon>
        <taxon>Anguilla</taxon>
    </lineage>
</organism>
<reference evidence="1" key="1">
    <citation type="submission" date="2014-11" db="EMBL/GenBank/DDBJ databases">
        <authorList>
            <person name="Amaro Gonzalez C."/>
        </authorList>
    </citation>
    <scope>NUCLEOTIDE SEQUENCE</scope>
</reference>
<sequence>MDFVNLCNLCICKVPHTAAGAQFKRT</sequence>
<protein>
    <submittedName>
        <fullName evidence="1">Uncharacterized protein</fullName>
    </submittedName>
</protein>
<evidence type="ECO:0000313" key="1">
    <source>
        <dbReference type="EMBL" id="JAH69241.1"/>
    </source>
</evidence>
<dbReference type="EMBL" id="GBXM01039336">
    <property type="protein sequence ID" value="JAH69241.1"/>
    <property type="molecule type" value="Transcribed_RNA"/>
</dbReference>
<accession>A0A0E9UU27</accession>
<name>A0A0E9UU27_ANGAN</name>